<keyword evidence="2" id="KW-1185">Reference proteome</keyword>
<evidence type="ECO:0000313" key="2">
    <source>
        <dbReference type="Proteomes" id="UP000242791"/>
    </source>
</evidence>
<gene>
    <name evidence="1" type="ORF">ACJ73_09634</name>
</gene>
<name>A0A1J9P3Q2_9EURO</name>
<proteinExistence type="predicted"/>
<accession>A0A1J9P3Q2</accession>
<comment type="caution">
    <text evidence="1">The sequence shown here is derived from an EMBL/GenBank/DDBJ whole genome shotgun (WGS) entry which is preliminary data.</text>
</comment>
<sequence length="37" mass="4352">FSSGEALEENGIYIEFNRYVIEVRLLATTVWEVFEQV</sequence>
<dbReference type="Proteomes" id="UP000242791">
    <property type="component" value="Unassembled WGS sequence"/>
</dbReference>
<evidence type="ECO:0000313" key="1">
    <source>
        <dbReference type="EMBL" id="OJD11008.1"/>
    </source>
</evidence>
<feature type="non-terminal residue" evidence="1">
    <location>
        <position position="1"/>
    </location>
</feature>
<reference evidence="1 2" key="1">
    <citation type="submission" date="2015-08" db="EMBL/GenBank/DDBJ databases">
        <title>Emmonsia species relationships and genome sequence.</title>
        <authorList>
            <person name="Cuomo C.A."/>
            <person name="Schwartz I.S."/>
            <person name="Kenyon C."/>
            <person name="De Hoog G.S."/>
            <person name="Govender N.P."/>
            <person name="Botha A."/>
            <person name="Moreno L."/>
            <person name="De Vries M."/>
            <person name="Munoz J.F."/>
            <person name="Stielow J.B."/>
        </authorList>
    </citation>
    <scope>NUCLEOTIDE SEQUENCE [LARGE SCALE GENOMIC DNA]</scope>
    <source>
        <strain evidence="1 2">EI222</strain>
    </source>
</reference>
<dbReference type="AlphaFoldDB" id="A0A1J9P3Q2"/>
<protein>
    <submittedName>
        <fullName evidence="1">Uncharacterized protein</fullName>
    </submittedName>
</protein>
<dbReference type="EMBL" id="LGTZ01002833">
    <property type="protein sequence ID" value="OJD11008.1"/>
    <property type="molecule type" value="Genomic_DNA"/>
</dbReference>
<organism evidence="1 2">
    <name type="scientific">Blastomyces percursus</name>
    <dbReference type="NCBI Taxonomy" id="1658174"/>
    <lineage>
        <taxon>Eukaryota</taxon>
        <taxon>Fungi</taxon>
        <taxon>Dikarya</taxon>
        <taxon>Ascomycota</taxon>
        <taxon>Pezizomycotina</taxon>
        <taxon>Eurotiomycetes</taxon>
        <taxon>Eurotiomycetidae</taxon>
        <taxon>Onygenales</taxon>
        <taxon>Ajellomycetaceae</taxon>
        <taxon>Blastomyces</taxon>
    </lineage>
</organism>
<dbReference type="VEuPathDB" id="FungiDB:ACJ73_09634"/>